<name>A0A426FLS3_9BURK</name>
<feature type="chain" id="PRO_5019031737" description="Secreted protein" evidence="1">
    <location>
        <begin position="22"/>
        <end position="85"/>
    </location>
</feature>
<feature type="signal peptide" evidence="1">
    <location>
        <begin position="1"/>
        <end position="21"/>
    </location>
</feature>
<comment type="caution">
    <text evidence="2">The sequence shown here is derived from an EMBL/GenBank/DDBJ whole genome shotgun (WGS) entry which is preliminary data.</text>
</comment>
<gene>
    <name evidence="2" type="ORF">EHV23_08610</name>
</gene>
<dbReference type="AlphaFoldDB" id="A0A426FLS3"/>
<reference evidence="2 3" key="1">
    <citation type="submission" date="2018-11" db="EMBL/GenBank/DDBJ databases">
        <title>Genome sequencing of Lautropia sp. KCOM 2505 (= ChDC F240).</title>
        <authorList>
            <person name="Kook J.-K."/>
            <person name="Park S.-N."/>
            <person name="Lim Y.K."/>
        </authorList>
    </citation>
    <scope>NUCLEOTIDE SEQUENCE [LARGE SCALE GENOMIC DNA]</scope>
    <source>
        <strain evidence="2 3">KCOM 2505</strain>
    </source>
</reference>
<evidence type="ECO:0000313" key="3">
    <source>
        <dbReference type="Proteomes" id="UP000270261"/>
    </source>
</evidence>
<proteinExistence type="predicted"/>
<protein>
    <recommendedName>
        <fullName evidence="4">Secreted protein</fullName>
    </recommendedName>
</protein>
<organism evidence="2 3">
    <name type="scientific">Lautropia dentalis</name>
    <dbReference type="NCBI Taxonomy" id="2490857"/>
    <lineage>
        <taxon>Bacteria</taxon>
        <taxon>Pseudomonadati</taxon>
        <taxon>Pseudomonadota</taxon>
        <taxon>Betaproteobacteria</taxon>
        <taxon>Burkholderiales</taxon>
        <taxon>Burkholderiaceae</taxon>
        <taxon>Lautropia</taxon>
    </lineage>
</organism>
<keyword evidence="1" id="KW-0732">Signal</keyword>
<sequence length="85" mass="7870">MSLSAAAASGELAATALTAFASAGAASAAAAAPACSAGVLAFVVRFDCAAPPLASDLAAVPASLLLSEPLPQAASASRAAAVRAT</sequence>
<dbReference type="Proteomes" id="UP000270261">
    <property type="component" value="Unassembled WGS sequence"/>
</dbReference>
<accession>A0A426FLS3</accession>
<keyword evidence="3" id="KW-1185">Reference proteome</keyword>
<evidence type="ECO:0000256" key="1">
    <source>
        <dbReference type="SAM" id="SignalP"/>
    </source>
</evidence>
<evidence type="ECO:0000313" key="2">
    <source>
        <dbReference type="EMBL" id="RRN43505.1"/>
    </source>
</evidence>
<dbReference type="EMBL" id="RRUE01000002">
    <property type="protein sequence ID" value="RRN43505.1"/>
    <property type="molecule type" value="Genomic_DNA"/>
</dbReference>
<evidence type="ECO:0008006" key="4">
    <source>
        <dbReference type="Google" id="ProtNLM"/>
    </source>
</evidence>